<dbReference type="InterPro" id="IPR005503">
    <property type="entry name" value="FliL"/>
</dbReference>
<evidence type="ECO:0000313" key="12">
    <source>
        <dbReference type="Proteomes" id="UP000256763"/>
    </source>
</evidence>
<evidence type="ECO:0000256" key="3">
    <source>
        <dbReference type="ARBA" id="ARBA00008281"/>
    </source>
</evidence>
<keyword evidence="8 10" id="KW-1133">Transmembrane helix</keyword>
<accession>A0A3E0X1I1</accession>
<gene>
    <name evidence="11" type="ORF">CAL65_05530</name>
</gene>
<sequence length="149" mass="17037">MARFFLLSVVSQAIIVAIGVGALYVLLKPEPTSAYHEATLGQVEYDYFPVERIIVSLPSNGRERYFVLDLMLVSEQADNEAEQNRVARVEPLVRNSVISYLSDFQFEELRAIPVAELQQRLEQALLRDFREKRVATPFDHVLISKILVQ</sequence>
<comment type="similarity">
    <text evidence="3 10">Belongs to the FliL family.</text>
</comment>
<evidence type="ECO:0000256" key="2">
    <source>
        <dbReference type="ARBA" id="ARBA00004162"/>
    </source>
</evidence>
<evidence type="ECO:0000313" key="11">
    <source>
        <dbReference type="EMBL" id="RFA38289.1"/>
    </source>
</evidence>
<evidence type="ECO:0000256" key="4">
    <source>
        <dbReference type="ARBA" id="ARBA00022475"/>
    </source>
</evidence>
<evidence type="ECO:0000256" key="5">
    <source>
        <dbReference type="ARBA" id="ARBA00022500"/>
    </source>
</evidence>
<organism evidence="11 12">
    <name type="scientific">Alkalilimnicola ehrlichii</name>
    <dbReference type="NCBI Taxonomy" id="351052"/>
    <lineage>
        <taxon>Bacteria</taxon>
        <taxon>Pseudomonadati</taxon>
        <taxon>Pseudomonadota</taxon>
        <taxon>Gammaproteobacteria</taxon>
        <taxon>Chromatiales</taxon>
        <taxon>Ectothiorhodospiraceae</taxon>
        <taxon>Alkalilimnicola</taxon>
    </lineage>
</organism>
<name>A0A3E0X1I1_9GAMM</name>
<comment type="function">
    <text evidence="1 10">Controls the rotational direction of flagella during chemotaxis.</text>
</comment>
<evidence type="ECO:0000256" key="10">
    <source>
        <dbReference type="RuleBase" id="RU364125"/>
    </source>
</evidence>
<keyword evidence="5 10" id="KW-0145">Chemotaxis</keyword>
<evidence type="ECO:0000256" key="9">
    <source>
        <dbReference type="ARBA" id="ARBA00023136"/>
    </source>
</evidence>
<keyword evidence="4" id="KW-1003">Cell membrane</keyword>
<dbReference type="Proteomes" id="UP000256763">
    <property type="component" value="Unassembled WGS sequence"/>
</dbReference>
<protein>
    <recommendedName>
        <fullName evidence="10">Flagellar protein FliL</fullName>
    </recommendedName>
</protein>
<keyword evidence="6 10" id="KW-0812">Transmembrane</keyword>
<proteinExistence type="inferred from homology"/>
<dbReference type="OrthoDB" id="7030830at2"/>
<feature type="transmembrane region" description="Helical" evidence="10">
    <location>
        <begin position="6"/>
        <end position="27"/>
    </location>
</feature>
<dbReference type="GO" id="GO:0005886">
    <property type="term" value="C:plasma membrane"/>
    <property type="evidence" value="ECO:0007669"/>
    <property type="project" value="UniProtKB-SubCell"/>
</dbReference>
<keyword evidence="12" id="KW-1185">Reference proteome</keyword>
<comment type="caution">
    <text evidence="11">The sequence shown here is derived from an EMBL/GenBank/DDBJ whole genome shotgun (WGS) entry which is preliminary data.</text>
</comment>
<reference evidence="12" key="1">
    <citation type="submission" date="2017-05" db="EMBL/GenBank/DDBJ databases">
        <authorList>
            <person name="Sharma S."/>
            <person name="Sidhu C."/>
            <person name="Pinnaka A.K."/>
        </authorList>
    </citation>
    <scope>NUCLEOTIDE SEQUENCE [LARGE SCALE GENOMIC DNA]</scope>
    <source>
        <strain evidence="12">AK93</strain>
    </source>
</reference>
<evidence type="ECO:0000256" key="7">
    <source>
        <dbReference type="ARBA" id="ARBA00022779"/>
    </source>
</evidence>
<evidence type="ECO:0000256" key="8">
    <source>
        <dbReference type="ARBA" id="ARBA00022989"/>
    </source>
</evidence>
<dbReference type="GO" id="GO:0009425">
    <property type="term" value="C:bacterial-type flagellum basal body"/>
    <property type="evidence" value="ECO:0007669"/>
    <property type="project" value="InterPro"/>
</dbReference>
<keyword evidence="9 10" id="KW-0472">Membrane</keyword>
<dbReference type="EMBL" id="NFZW01000004">
    <property type="protein sequence ID" value="RFA38289.1"/>
    <property type="molecule type" value="Genomic_DNA"/>
</dbReference>
<dbReference type="Pfam" id="PF03748">
    <property type="entry name" value="FliL"/>
    <property type="match status" value="1"/>
</dbReference>
<dbReference type="RefSeq" id="WP_116301146.1">
    <property type="nucleotide sequence ID" value="NZ_NFZV01000003.1"/>
</dbReference>
<dbReference type="AlphaFoldDB" id="A0A3E0X1I1"/>
<dbReference type="GO" id="GO:0006935">
    <property type="term" value="P:chemotaxis"/>
    <property type="evidence" value="ECO:0007669"/>
    <property type="project" value="UniProtKB-KW"/>
</dbReference>
<keyword evidence="7 10" id="KW-0283">Flagellar rotation</keyword>
<evidence type="ECO:0000256" key="6">
    <source>
        <dbReference type="ARBA" id="ARBA00022692"/>
    </source>
</evidence>
<evidence type="ECO:0000256" key="1">
    <source>
        <dbReference type="ARBA" id="ARBA00002254"/>
    </source>
</evidence>
<keyword evidence="10" id="KW-0997">Cell inner membrane</keyword>
<dbReference type="GO" id="GO:0071973">
    <property type="term" value="P:bacterial-type flagellum-dependent cell motility"/>
    <property type="evidence" value="ECO:0007669"/>
    <property type="project" value="InterPro"/>
</dbReference>
<comment type="subcellular location">
    <subcellularLocation>
        <location evidence="10">Cell inner membrane</location>
    </subcellularLocation>
    <subcellularLocation>
        <location evidence="2">Cell membrane</location>
        <topology evidence="2">Single-pass membrane protein</topology>
    </subcellularLocation>
</comment>